<dbReference type="AlphaFoldDB" id="A0A4Y2NJV4"/>
<dbReference type="Proteomes" id="UP000499080">
    <property type="component" value="Unassembled WGS sequence"/>
</dbReference>
<protein>
    <submittedName>
        <fullName evidence="1">Uncharacterized protein</fullName>
    </submittedName>
</protein>
<accession>A0A4Y2NJV4</accession>
<evidence type="ECO:0000313" key="2">
    <source>
        <dbReference type="Proteomes" id="UP000499080"/>
    </source>
</evidence>
<sequence length="114" mass="12889">MRIIKLPRVPKSTFVQIEELSLGVYDAVCTFNEGKYTARKENDIFLFICLHFENSFETERAFRNSSKNQNVEVGSSPTDAYIPCVQHVYTLIGSSVDSGLEPMVLRSRGRIGSH</sequence>
<gene>
    <name evidence="1" type="ORF">AVEN_19077_1</name>
</gene>
<comment type="caution">
    <text evidence="1">The sequence shown here is derived from an EMBL/GenBank/DDBJ whole genome shotgun (WGS) entry which is preliminary data.</text>
</comment>
<evidence type="ECO:0000313" key="1">
    <source>
        <dbReference type="EMBL" id="GBN39192.1"/>
    </source>
</evidence>
<organism evidence="1 2">
    <name type="scientific">Araneus ventricosus</name>
    <name type="common">Orbweaver spider</name>
    <name type="synonym">Epeira ventricosa</name>
    <dbReference type="NCBI Taxonomy" id="182803"/>
    <lineage>
        <taxon>Eukaryota</taxon>
        <taxon>Metazoa</taxon>
        <taxon>Ecdysozoa</taxon>
        <taxon>Arthropoda</taxon>
        <taxon>Chelicerata</taxon>
        <taxon>Arachnida</taxon>
        <taxon>Araneae</taxon>
        <taxon>Araneomorphae</taxon>
        <taxon>Entelegynae</taxon>
        <taxon>Araneoidea</taxon>
        <taxon>Araneidae</taxon>
        <taxon>Araneus</taxon>
    </lineage>
</organism>
<name>A0A4Y2NJV4_ARAVE</name>
<reference evidence="1 2" key="1">
    <citation type="journal article" date="2019" name="Sci. Rep.">
        <title>Orb-weaving spider Araneus ventricosus genome elucidates the spidroin gene catalogue.</title>
        <authorList>
            <person name="Kono N."/>
            <person name="Nakamura H."/>
            <person name="Ohtoshi R."/>
            <person name="Moran D.A.P."/>
            <person name="Shinohara A."/>
            <person name="Yoshida Y."/>
            <person name="Fujiwara M."/>
            <person name="Mori M."/>
            <person name="Tomita M."/>
            <person name="Arakawa K."/>
        </authorList>
    </citation>
    <scope>NUCLEOTIDE SEQUENCE [LARGE SCALE GENOMIC DNA]</scope>
</reference>
<proteinExistence type="predicted"/>
<dbReference type="EMBL" id="BGPR01009306">
    <property type="protein sequence ID" value="GBN39192.1"/>
    <property type="molecule type" value="Genomic_DNA"/>
</dbReference>
<keyword evidence="2" id="KW-1185">Reference proteome</keyword>